<feature type="chain" id="PRO_5047410201" description="CARDB domain-containing protein" evidence="1">
    <location>
        <begin position="20"/>
        <end position="384"/>
    </location>
</feature>
<dbReference type="InterPro" id="IPR013783">
    <property type="entry name" value="Ig-like_fold"/>
</dbReference>
<evidence type="ECO:0000256" key="1">
    <source>
        <dbReference type="SAM" id="SignalP"/>
    </source>
</evidence>
<dbReference type="RefSeq" id="WP_237874683.1">
    <property type="nucleotide sequence ID" value="NZ_JAKLTR010000012.1"/>
</dbReference>
<proteinExistence type="predicted"/>
<feature type="signal peptide" evidence="1">
    <location>
        <begin position="1"/>
        <end position="19"/>
    </location>
</feature>
<evidence type="ECO:0000313" key="3">
    <source>
        <dbReference type="EMBL" id="MCG2616145.1"/>
    </source>
</evidence>
<gene>
    <name evidence="3" type="ORF">LZZ85_17745</name>
</gene>
<keyword evidence="4" id="KW-1185">Reference proteome</keyword>
<protein>
    <recommendedName>
        <fullName evidence="2">CARDB domain-containing protein</fullName>
    </recommendedName>
</protein>
<name>A0ABS9KUZ2_9BACT</name>
<accession>A0ABS9KUZ2</accession>
<organism evidence="3 4">
    <name type="scientific">Terrimonas ginsenosidimutans</name>
    <dbReference type="NCBI Taxonomy" id="2908004"/>
    <lineage>
        <taxon>Bacteria</taxon>
        <taxon>Pseudomonadati</taxon>
        <taxon>Bacteroidota</taxon>
        <taxon>Chitinophagia</taxon>
        <taxon>Chitinophagales</taxon>
        <taxon>Chitinophagaceae</taxon>
        <taxon>Terrimonas</taxon>
    </lineage>
</organism>
<dbReference type="Proteomes" id="UP001165367">
    <property type="component" value="Unassembled WGS sequence"/>
</dbReference>
<feature type="domain" description="CARDB" evidence="2">
    <location>
        <begin position="67"/>
        <end position="194"/>
    </location>
</feature>
<keyword evidence="1" id="KW-0732">Signal</keyword>
<dbReference type="Pfam" id="PF07705">
    <property type="entry name" value="CARDB"/>
    <property type="match status" value="1"/>
</dbReference>
<reference evidence="3" key="1">
    <citation type="submission" date="2022-01" db="EMBL/GenBank/DDBJ databases">
        <authorList>
            <person name="Jo J.-H."/>
            <person name="Im W.-T."/>
        </authorList>
    </citation>
    <scope>NUCLEOTIDE SEQUENCE</scope>
    <source>
        <strain evidence="3">NA20</strain>
    </source>
</reference>
<evidence type="ECO:0000313" key="4">
    <source>
        <dbReference type="Proteomes" id="UP001165367"/>
    </source>
</evidence>
<sequence length="384" mass="42245">MKIASLTTTILLLSLTASSQVSVQRPTEVKKLQSTEVMRKTPVNTLPSPVASTPDPVSTANLTPGKDLSVQIRSLQYNPANGGSVQVNYVVKNNGTEALDINNIGIQGYLDYSPARPTDPAPSWPVNGKNYFIAGGHVLSSMPAVLSPGQEKEGVFNCFNLARDHYFNTAAEYTYMVWVDKDKKISEANEANNFAVYKFRGYQGQYQPAVSASQYYLTNAFITIRTGADNKEKESEVNFRLIPAMTKDLSNTQNEFIAKVPKNQQSFSPNSSATFPLNLFMSATANLVNPATSLASFNQNGLGLAMEYKANFLLDAWKIEQVELTLYFKDANGLYHPTQGIKTIKFNMPANTFLDGFGKKILVCKADNALNAVSVKTIEKFSEY</sequence>
<dbReference type="EMBL" id="JAKLTR010000012">
    <property type="protein sequence ID" value="MCG2616145.1"/>
    <property type="molecule type" value="Genomic_DNA"/>
</dbReference>
<dbReference type="InterPro" id="IPR011635">
    <property type="entry name" value="CARDB"/>
</dbReference>
<dbReference type="Gene3D" id="2.60.40.10">
    <property type="entry name" value="Immunoglobulins"/>
    <property type="match status" value="1"/>
</dbReference>
<comment type="caution">
    <text evidence="3">The sequence shown here is derived from an EMBL/GenBank/DDBJ whole genome shotgun (WGS) entry which is preliminary data.</text>
</comment>
<evidence type="ECO:0000259" key="2">
    <source>
        <dbReference type="Pfam" id="PF07705"/>
    </source>
</evidence>